<gene>
    <name evidence="1" type="ORF">SAMN05443550_105138</name>
</gene>
<sequence>MIKDIIIEIEGVYITDFNTKLIKPPFTEATDDGISMMFTDIDELKSYHESLLPADEEQPNEIKSKVAAAVKKALRSNKNALDATRTYAESLFSFIFNADAHRKDRLMILDTLIADVQESGSSLEMQKAIIDATFELGDLSKNDKSKFFEFAHNEVDYYFEKIKAELVKELTDLRKGLLS</sequence>
<name>A0A1H4DXS8_9SPHI</name>
<evidence type="ECO:0000313" key="1">
    <source>
        <dbReference type="EMBL" id="SEA77160.1"/>
    </source>
</evidence>
<accession>A0A1H4DXS8</accession>
<dbReference type="EMBL" id="FNRA01000005">
    <property type="protein sequence ID" value="SEA77160.1"/>
    <property type="molecule type" value="Genomic_DNA"/>
</dbReference>
<evidence type="ECO:0000313" key="2">
    <source>
        <dbReference type="Proteomes" id="UP000198850"/>
    </source>
</evidence>
<dbReference type="RefSeq" id="WP_090556642.1">
    <property type="nucleotide sequence ID" value="NZ_FNRA01000005.1"/>
</dbReference>
<dbReference type="Proteomes" id="UP000198850">
    <property type="component" value="Unassembled WGS sequence"/>
</dbReference>
<reference evidence="1 2" key="1">
    <citation type="submission" date="2016-10" db="EMBL/GenBank/DDBJ databases">
        <authorList>
            <person name="de Groot N.N."/>
        </authorList>
    </citation>
    <scope>NUCLEOTIDE SEQUENCE [LARGE SCALE GENOMIC DNA]</scope>
    <source>
        <strain evidence="1 2">DSM 19033</strain>
    </source>
</reference>
<protein>
    <submittedName>
        <fullName evidence="1">Uncharacterized protein</fullName>
    </submittedName>
</protein>
<organism evidence="1 2">
    <name type="scientific">Pedobacter hartonius</name>
    <dbReference type="NCBI Taxonomy" id="425514"/>
    <lineage>
        <taxon>Bacteria</taxon>
        <taxon>Pseudomonadati</taxon>
        <taxon>Bacteroidota</taxon>
        <taxon>Sphingobacteriia</taxon>
        <taxon>Sphingobacteriales</taxon>
        <taxon>Sphingobacteriaceae</taxon>
        <taxon>Pedobacter</taxon>
    </lineage>
</organism>
<dbReference type="AlphaFoldDB" id="A0A1H4DXS8"/>
<dbReference type="OrthoDB" id="756335at2"/>
<proteinExistence type="predicted"/>
<keyword evidence="2" id="KW-1185">Reference proteome</keyword>